<dbReference type="eggNOG" id="COG1120">
    <property type="taxonomic scope" value="Bacteria"/>
</dbReference>
<keyword evidence="8" id="KW-1185">Reference proteome</keyword>
<dbReference type="Gene3D" id="3.40.50.300">
    <property type="entry name" value="P-loop containing nucleotide triphosphate hydrolases"/>
    <property type="match status" value="1"/>
</dbReference>
<dbReference type="STRING" id="290317.Cpha266_1122"/>
<comment type="function">
    <text evidence="5">Part of the ABC transporter complex HmuTUV involved in hemin import. Responsible for energy coupling to the transport system.</text>
</comment>
<proteinExistence type="predicted"/>
<keyword evidence="3" id="KW-0067">ATP-binding</keyword>
<dbReference type="PROSITE" id="PS50893">
    <property type="entry name" value="ABC_TRANSPORTER_2"/>
    <property type="match status" value="1"/>
</dbReference>
<accession>A1BFI5</accession>
<dbReference type="RefSeq" id="WP_011744988.1">
    <property type="nucleotide sequence ID" value="NC_008639.1"/>
</dbReference>
<dbReference type="InterPro" id="IPR003593">
    <property type="entry name" value="AAA+_ATPase"/>
</dbReference>
<name>A1BFI5_CHLPD</name>
<reference evidence="7 8" key="1">
    <citation type="submission" date="2006-12" db="EMBL/GenBank/DDBJ databases">
        <title>Complete sequence of Chlorobium phaeobacteroides DSM 266.</title>
        <authorList>
            <consortium name="US DOE Joint Genome Institute"/>
            <person name="Copeland A."/>
            <person name="Lucas S."/>
            <person name="Lapidus A."/>
            <person name="Barry K."/>
            <person name="Detter J.C."/>
            <person name="Glavina del Rio T."/>
            <person name="Hammon N."/>
            <person name="Israni S."/>
            <person name="Pitluck S."/>
            <person name="Goltsman E."/>
            <person name="Schmutz J."/>
            <person name="Larimer F."/>
            <person name="Land M."/>
            <person name="Hauser L."/>
            <person name="Mikhailova N."/>
            <person name="Li T."/>
            <person name="Overmann J."/>
            <person name="Bryant D.A."/>
            <person name="Richardson P."/>
        </authorList>
    </citation>
    <scope>NUCLEOTIDE SEQUENCE [LARGE SCALE GENOMIC DNA]</scope>
    <source>
        <strain evidence="7 8">DSM 266</strain>
    </source>
</reference>
<dbReference type="PANTHER" id="PTHR42794:SF1">
    <property type="entry name" value="HEMIN IMPORT ATP-BINDING PROTEIN HMUV"/>
    <property type="match status" value="1"/>
</dbReference>
<evidence type="ECO:0000256" key="1">
    <source>
        <dbReference type="ARBA" id="ARBA00022448"/>
    </source>
</evidence>
<evidence type="ECO:0000256" key="4">
    <source>
        <dbReference type="ARBA" id="ARBA00022967"/>
    </source>
</evidence>
<dbReference type="PROSITE" id="PS00211">
    <property type="entry name" value="ABC_TRANSPORTER_1"/>
    <property type="match status" value="1"/>
</dbReference>
<dbReference type="Pfam" id="PF00005">
    <property type="entry name" value="ABC_tran"/>
    <property type="match status" value="1"/>
</dbReference>
<gene>
    <name evidence="7" type="ordered locus">Cpha266_1122</name>
</gene>
<evidence type="ECO:0000256" key="3">
    <source>
        <dbReference type="ARBA" id="ARBA00022840"/>
    </source>
</evidence>
<dbReference type="GO" id="GO:0016887">
    <property type="term" value="F:ATP hydrolysis activity"/>
    <property type="evidence" value="ECO:0007669"/>
    <property type="project" value="InterPro"/>
</dbReference>
<protein>
    <submittedName>
        <fullName evidence="7">ABC transporter related protein</fullName>
    </submittedName>
</protein>
<dbReference type="HOGENOM" id="CLU_000604_0_0_10"/>
<dbReference type="SUPFAM" id="SSF52540">
    <property type="entry name" value="P-loop containing nucleoside triphosphate hydrolases"/>
    <property type="match status" value="1"/>
</dbReference>
<dbReference type="OrthoDB" id="9787851at2"/>
<evidence type="ECO:0000256" key="5">
    <source>
        <dbReference type="ARBA" id="ARBA00037066"/>
    </source>
</evidence>
<dbReference type="CDD" id="cd03214">
    <property type="entry name" value="ABC_Iron-Siderophores_B12_Hemin"/>
    <property type="match status" value="1"/>
</dbReference>
<evidence type="ECO:0000256" key="2">
    <source>
        <dbReference type="ARBA" id="ARBA00022741"/>
    </source>
</evidence>
<keyword evidence="1" id="KW-0813">Transport</keyword>
<dbReference type="FunFam" id="3.40.50.300:FF:000134">
    <property type="entry name" value="Iron-enterobactin ABC transporter ATP-binding protein"/>
    <property type="match status" value="1"/>
</dbReference>
<sequence>MNKTVLTFESVSSGYKHRPVLYDITFSVAEGEFISLIGPNGCGKSTLLKTASALIHPASGTVTLFGQDVKKLKPVQRAAMIGVVPQKIESPMAFSVGQIVMNGRISSMNRWGSPGARDYDIAERAMIYTDVLDLRDRYFTELSGGEQQRVALAMVLAQEPGIIMLDESISHLDINHRQEVLQILMNINREKRITVLFVSHDLSLSAEISDRLLLLSDGRLVASGTPCEVLQAEQLSRVYNCSLQVLQDPYTGSLQVSSAMSSRRHPNPLNRIVHVIAGGGSGIELYRRLLLAGYGVTTGVLNRLDSDAEAARALNLHAVLEEPFSPIGAEPLDAARSLMHKADYLVLGRVPFGPGNLVNLQLAEEALAKKKPVFIADGMNERDYSPGKTAVLKTGELHARGAQRWGTLNDLMALLAKAEKQFPENNH</sequence>
<evidence type="ECO:0000313" key="8">
    <source>
        <dbReference type="Proteomes" id="UP000008701"/>
    </source>
</evidence>
<dbReference type="AlphaFoldDB" id="A1BFI5"/>
<dbReference type="EMBL" id="CP000492">
    <property type="protein sequence ID" value="ABL65162.1"/>
    <property type="molecule type" value="Genomic_DNA"/>
</dbReference>
<feature type="domain" description="ABC transporter" evidence="6">
    <location>
        <begin position="6"/>
        <end position="242"/>
    </location>
</feature>
<dbReference type="PANTHER" id="PTHR42794">
    <property type="entry name" value="HEMIN IMPORT ATP-BINDING PROTEIN HMUV"/>
    <property type="match status" value="1"/>
</dbReference>
<dbReference type="SMART" id="SM00382">
    <property type="entry name" value="AAA"/>
    <property type="match status" value="1"/>
</dbReference>
<dbReference type="Proteomes" id="UP000008701">
    <property type="component" value="Chromosome"/>
</dbReference>
<dbReference type="GO" id="GO:0005524">
    <property type="term" value="F:ATP binding"/>
    <property type="evidence" value="ECO:0007669"/>
    <property type="project" value="UniProtKB-KW"/>
</dbReference>
<dbReference type="KEGG" id="cph:Cpha266_1122"/>
<keyword evidence="2" id="KW-0547">Nucleotide-binding</keyword>
<evidence type="ECO:0000259" key="6">
    <source>
        <dbReference type="PROSITE" id="PS50893"/>
    </source>
</evidence>
<dbReference type="InterPro" id="IPR003439">
    <property type="entry name" value="ABC_transporter-like_ATP-bd"/>
</dbReference>
<dbReference type="InterPro" id="IPR017871">
    <property type="entry name" value="ABC_transporter-like_CS"/>
</dbReference>
<organism evidence="7 8">
    <name type="scientific">Chlorobium phaeobacteroides (strain DSM 266 / SMG 266 / 2430)</name>
    <dbReference type="NCBI Taxonomy" id="290317"/>
    <lineage>
        <taxon>Bacteria</taxon>
        <taxon>Pseudomonadati</taxon>
        <taxon>Chlorobiota</taxon>
        <taxon>Chlorobiia</taxon>
        <taxon>Chlorobiales</taxon>
        <taxon>Chlorobiaceae</taxon>
        <taxon>Chlorobium/Pelodictyon group</taxon>
        <taxon>Chlorobium</taxon>
    </lineage>
</organism>
<keyword evidence="4" id="KW-1278">Translocase</keyword>
<evidence type="ECO:0000313" key="7">
    <source>
        <dbReference type="EMBL" id="ABL65162.1"/>
    </source>
</evidence>
<dbReference type="InterPro" id="IPR027417">
    <property type="entry name" value="P-loop_NTPase"/>
</dbReference>